<keyword evidence="1" id="KW-0547">Nucleotide-binding</keyword>
<evidence type="ECO:0000256" key="2">
    <source>
        <dbReference type="ARBA" id="ARBA00022840"/>
    </source>
</evidence>
<keyword evidence="2" id="KW-0067">ATP-binding</keyword>
<dbReference type="PANTHER" id="PTHR30580">
    <property type="entry name" value="PRIMOSOMAL PROTEIN N"/>
    <property type="match status" value="1"/>
</dbReference>
<gene>
    <name evidence="5" type="ORF">UFOPK3554_00437</name>
</gene>
<dbReference type="Gene3D" id="3.40.1440.60">
    <property type="entry name" value="PriA, 3(prime) DNA-binding domain"/>
    <property type="match status" value="1"/>
</dbReference>
<dbReference type="AlphaFoldDB" id="A0A6J7XRF6"/>
<dbReference type="GO" id="GO:0005524">
    <property type="term" value="F:ATP binding"/>
    <property type="evidence" value="ECO:0007669"/>
    <property type="project" value="UniProtKB-KW"/>
</dbReference>
<dbReference type="GO" id="GO:0006302">
    <property type="term" value="P:double-strand break repair"/>
    <property type="evidence" value="ECO:0007669"/>
    <property type="project" value="TreeGrafter"/>
</dbReference>
<accession>A0A6J7XRF6</accession>
<evidence type="ECO:0000256" key="1">
    <source>
        <dbReference type="ARBA" id="ARBA00022741"/>
    </source>
</evidence>
<dbReference type="EMBL" id="CAFBSG010000005">
    <property type="protein sequence ID" value="CAB5239723.1"/>
    <property type="molecule type" value="Genomic_DNA"/>
</dbReference>
<dbReference type="InterPro" id="IPR027417">
    <property type="entry name" value="P-loop_NTPase"/>
</dbReference>
<organism evidence="5">
    <name type="scientific">freshwater metagenome</name>
    <dbReference type="NCBI Taxonomy" id="449393"/>
    <lineage>
        <taxon>unclassified sequences</taxon>
        <taxon>metagenomes</taxon>
        <taxon>ecological metagenomes</taxon>
    </lineage>
</organism>
<proteinExistence type="predicted"/>
<feature type="domain" description="Primosomal protein N' 3' DNA-binding" evidence="4">
    <location>
        <begin position="35"/>
        <end position="128"/>
    </location>
</feature>
<dbReference type="Pfam" id="PF17764">
    <property type="entry name" value="PriA_3primeBD"/>
    <property type="match status" value="1"/>
</dbReference>
<dbReference type="Gene3D" id="3.40.50.300">
    <property type="entry name" value="P-loop containing nucleotide triphosphate hydrolases"/>
    <property type="match status" value="1"/>
</dbReference>
<dbReference type="GO" id="GO:0003677">
    <property type="term" value="F:DNA binding"/>
    <property type="evidence" value="ECO:0007669"/>
    <property type="project" value="UniProtKB-KW"/>
</dbReference>
<protein>
    <submittedName>
        <fullName evidence="5">Unannotated protein</fullName>
    </submittedName>
</protein>
<evidence type="ECO:0000259" key="4">
    <source>
        <dbReference type="Pfam" id="PF17764"/>
    </source>
</evidence>
<dbReference type="InterPro" id="IPR041222">
    <property type="entry name" value="PriA_3primeBD"/>
</dbReference>
<keyword evidence="3" id="KW-0238">DNA-binding</keyword>
<dbReference type="GO" id="GO:0006270">
    <property type="term" value="P:DNA replication initiation"/>
    <property type="evidence" value="ECO:0007669"/>
    <property type="project" value="TreeGrafter"/>
</dbReference>
<dbReference type="GO" id="GO:0006310">
    <property type="term" value="P:DNA recombination"/>
    <property type="evidence" value="ECO:0007669"/>
    <property type="project" value="TreeGrafter"/>
</dbReference>
<evidence type="ECO:0000313" key="5">
    <source>
        <dbReference type="EMBL" id="CAB5239723.1"/>
    </source>
</evidence>
<sequence length="637" mass="70007">MSQARPLRLRREVIPVPAGPVASHNHIARVWVDSGVAHLDGYFDYEIPQALSEQVRAGVRVGVSFAGREVEALVLARLNSSDSGAHLKSITRVLSPIPLASPATLSLIENIAREWACHPFELIRSAIPPRVVLSEKAITAHAQSWWELRNSKIDFAHKPSKTYFSHSPSVLALDEVLSLALDNIARGKVLILVPDENNLDVLQNILRESTNTVEVLRLDSTLARSTRYSHFLRICLGSPDIVIGTRSAVFAPIQDLATIIIVHESSEQFYEPRSPGWNVRAVADERSKSEGINIIYTGYSPSIEVGMQIEAKEIKYLSASTRVPVNAFAQTSGELLPDRIFSPIRSALRDGTVLFLVPRKGYGNALLCAKCRNIAYCSCGGRLAVAGSGMDPQCVVCLRFNGDWKCSWCQSTERYYAARGIDRAVEEIGRAFPNNAIVSSSGDHILRGVGHETKIVVSTPGSIPHIQGGYSAVVILEGLRFLAGTDFKSTQRATEFFFDAASHKSIHGAVLIVLDNAHPVVAALARWNPTIVVKNELRDRKELSLPPYVTTTSFEIDASEAARFASGLRESVTSHRLPPLTKIYGPTPIGSSRSRIHMTTPLDGRLEVAQFLRELNRRRAIAKKIALVIRIDPYSLI</sequence>
<dbReference type="GO" id="GO:0043138">
    <property type="term" value="F:3'-5' DNA helicase activity"/>
    <property type="evidence" value="ECO:0007669"/>
    <property type="project" value="TreeGrafter"/>
</dbReference>
<dbReference type="PANTHER" id="PTHR30580:SF0">
    <property type="entry name" value="PRIMOSOMAL PROTEIN N"/>
    <property type="match status" value="1"/>
</dbReference>
<evidence type="ECO:0000256" key="3">
    <source>
        <dbReference type="ARBA" id="ARBA00023125"/>
    </source>
</evidence>
<name>A0A6J7XRF6_9ZZZZ</name>
<reference evidence="5" key="1">
    <citation type="submission" date="2020-05" db="EMBL/GenBank/DDBJ databases">
        <authorList>
            <person name="Chiriac C."/>
            <person name="Salcher M."/>
            <person name="Ghai R."/>
            <person name="Kavagutti S V."/>
        </authorList>
    </citation>
    <scope>NUCLEOTIDE SEQUENCE</scope>
</reference>
<dbReference type="InterPro" id="IPR042115">
    <property type="entry name" value="PriA_3primeBD_sf"/>
</dbReference>